<dbReference type="AlphaFoldDB" id="A0AAN7VBG3"/>
<evidence type="ECO:0000313" key="4">
    <source>
        <dbReference type="Proteomes" id="UP001329430"/>
    </source>
</evidence>
<evidence type="ECO:0000259" key="2">
    <source>
        <dbReference type="Pfam" id="PF06974"/>
    </source>
</evidence>
<dbReference type="PANTHER" id="PTHR31650:SF1">
    <property type="entry name" value="WAX ESTER SYNTHASE_DIACYLGLYCEROL ACYLTRANSFERASE 4-RELATED"/>
    <property type="match status" value="1"/>
</dbReference>
<feature type="transmembrane region" description="Helical" evidence="1">
    <location>
        <begin position="6"/>
        <end position="23"/>
    </location>
</feature>
<keyword evidence="1" id="KW-0812">Transmembrane</keyword>
<keyword evidence="1" id="KW-0472">Membrane</keyword>
<dbReference type="GO" id="GO:0019432">
    <property type="term" value="P:triglyceride biosynthetic process"/>
    <property type="evidence" value="ECO:0007669"/>
    <property type="project" value="TreeGrafter"/>
</dbReference>
<dbReference type="Proteomes" id="UP001329430">
    <property type="component" value="Chromosome 6"/>
</dbReference>
<dbReference type="PANTHER" id="PTHR31650">
    <property type="entry name" value="O-ACYLTRANSFERASE (WSD1-LIKE) FAMILY PROTEIN"/>
    <property type="match status" value="1"/>
</dbReference>
<dbReference type="InterPro" id="IPR009721">
    <property type="entry name" value="O-acyltransferase_WSD1_C"/>
</dbReference>
<dbReference type="EMBL" id="JAVRBK010000006">
    <property type="protein sequence ID" value="KAK5642461.1"/>
    <property type="molecule type" value="Genomic_DNA"/>
</dbReference>
<dbReference type="GO" id="GO:0005886">
    <property type="term" value="C:plasma membrane"/>
    <property type="evidence" value="ECO:0007669"/>
    <property type="project" value="TreeGrafter"/>
</dbReference>
<reference evidence="3 4" key="1">
    <citation type="journal article" date="2024" name="Insects">
        <title>An Improved Chromosome-Level Genome Assembly of the Firefly Pyrocoelia pectoralis.</title>
        <authorList>
            <person name="Fu X."/>
            <person name="Meyer-Rochow V.B."/>
            <person name="Ballantyne L."/>
            <person name="Zhu X."/>
        </authorList>
    </citation>
    <scope>NUCLEOTIDE SEQUENCE [LARGE SCALE GENOMIC DNA]</scope>
    <source>
        <strain evidence="3">XCY_ONT2</strain>
    </source>
</reference>
<keyword evidence="4" id="KW-1185">Reference proteome</keyword>
<gene>
    <name evidence="3" type="ORF">RI129_008628</name>
</gene>
<feature type="transmembrane region" description="Helical" evidence="1">
    <location>
        <begin position="35"/>
        <end position="60"/>
    </location>
</feature>
<name>A0AAN7VBG3_9COLE</name>
<proteinExistence type="predicted"/>
<dbReference type="Pfam" id="PF06974">
    <property type="entry name" value="WS_DGAT_C"/>
    <property type="match status" value="1"/>
</dbReference>
<protein>
    <recommendedName>
        <fullName evidence="2">O-acyltransferase WSD1 C-terminal domain-containing protein</fullName>
    </recommendedName>
</protein>
<dbReference type="InterPro" id="IPR045034">
    <property type="entry name" value="O-acyltransferase_WSD1-like"/>
</dbReference>
<evidence type="ECO:0000256" key="1">
    <source>
        <dbReference type="SAM" id="Phobius"/>
    </source>
</evidence>
<feature type="domain" description="O-acyltransferase WSD1 C-terminal" evidence="2">
    <location>
        <begin position="396"/>
        <end position="528"/>
    </location>
</feature>
<keyword evidence="1" id="KW-1133">Transmembrane helix</keyword>
<organism evidence="3 4">
    <name type="scientific">Pyrocoelia pectoralis</name>
    <dbReference type="NCBI Taxonomy" id="417401"/>
    <lineage>
        <taxon>Eukaryota</taxon>
        <taxon>Metazoa</taxon>
        <taxon>Ecdysozoa</taxon>
        <taxon>Arthropoda</taxon>
        <taxon>Hexapoda</taxon>
        <taxon>Insecta</taxon>
        <taxon>Pterygota</taxon>
        <taxon>Neoptera</taxon>
        <taxon>Endopterygota</taxon>
        <taxon>Coleoptera</taxon>
        <taxon>Polyphaga</taxon>
        <taxon>Elateriformia</taxon>
        <taxon>Elateroidea</taxon>
        <taxon>Lampyridae</taxon>
        <taxon>Lampyrinae</taxon>
        <taxon>Pyrocoelia</taxon>
    </lineage>
</organism>
<evidence type="ECO:0000313" key="3">
    <source>
        <dbReference type="EMBL" id="KAK5642461.1"/>
    </source>
</evidence>
<accession>A0AAN7VBG3</accession>
<comment type="caution">
    <text evidence="3">The sequence shown here is derived from an EMBL/GenBank/DDBJ whole genome shotgun (WGS) entry which is preliminary data.</text>
</comment>
<dbReference type="GO" id="GO:0008374">
    <property type="term" value="F:O-acyltransferase activity"/>
    <property type="evidence" value="ECO:0007669"/>
    <property type="project" value="InterPro"/>
</dbReference>
<sequence length="560" mass="63168">MEPGILYGLCALTMMVIANVLRIKCMVRKEWSLPLIVLLVSVAVFASIPLLLLFPVLWAYRELVKTYLKLKHGSKFVGLITGADVIYTCGEHEKSIITILFMLKCSNTQKPEDVYDHFKGSIFKAAFSNIRELQAFRSGVKRCGGYSYMCKEDVTVDDCVRKMEVMKCERDKLSENELKTLLHNCISEKFPKNNTLFMDTFVGTQPVVWNGCSDKNVHYYPALVRLHHAMCDGFAVTQIFAVMGDKSKEADERSKTAYFEKLNQGSIREMVLNYFVMSLCTMIFTPSELLLKVIFKKPKPNILRGPELSGVDVLSMKTDDGQYYKRIKKIKSVLSGVGFADIVLTALSASLKDYFQNHSSYHPKSISVVVPFLSKASIIPQLPIGQLTPCDISLKNSFAMLTFDLPLFLGDNNNQLCLMQRLHEVKKQSKRAYNSIGNKILYFLSHFLIQFLPLPILTKLHDKLHWSAIISVLPGPPQTSIADNNAEIENIVFWAPLLSGMGINVSILSYANKMQLGLKVDKALIQNEEDAQGILDGVFKYIDLFEEEISLGKSKLVQVF</sequence>